<evidence type="ECO:0000313" key="2">
    <source>
        <dbReference type="EMBL" id="CAF1335467.1"/>
    </source>
</evidence>
<reference evidence="2" key="1">
    <citation type="submission" date="2021-02" db="EMBL/GenBank/DDBJ databases">
        <authorList>
            <person name="Nowell W R."/>
        </authorList>
    </citation>
    <scope>NUCLEOTIDE SEQUENCE</scope>
</reference>
<dbReference type="Proteomes" id="UP000663860">
    <property type="component" value="Unassembled WGS sequence"/>
</dbReference>
<dbReference type="EMBL" id="CAJNOE010000347">
    <property type="protein sequence ID" value="CAF1164455.1"/>
    <property type="molecule type" value="Genomic_DNA"/>
</dbReference>
<evidence type="ECO:0000313" key="5">
    <source>
        <dbReference type="Proteomes" id="UP000663845"/>
    </source>
</evidence>
<organism evidence="2 5">
    <name type="scientific">Adineta steineri</name>
    <dbReference type="NCBI Taxonomy" id="433720"/>
    <lineage>
        <taxon>Eukaryota</taxon>
        <taxon>Metazoa</taxon>
        <taxon>Spiralia</taxon>
        <taxon>Gnathifera</taxon>
        <taxon>Rotifera</taxon>
        <taxon>Eurotatoria</taxon>
        <taxon>Bdelloidea</taxon>
        <taxon>Adinetida</taxon>
        <taxon>Adinetidae</taxon>
        <taxon>Adineta</taxon>
    </lineage>
</organism>
<evidence type="ECO:0000313" key="1">
    <source>
        <dbReference type="EMBL" id="CAF1164455.1"/>
    </source>
</evidence>
<protein>
    <submittedName>
        <fullName evidence="2">Uncharacterized protein</fullName>
    </submittedName>
</protein>
<evidence type="ECO:0000313" key="3">
    <source>
        <dbReference type="EMBL" id="CAF3716684.1"/>
    </source>
</evidence>
<comment type="caution">
    <text evidence="2">The sequence shown here is derived from an EMBL/GenBank/DDBJ whole genome shotgun (WGS) entry which is preliminary data.</text>
</comment>
<evidence type="ECO:0000313" key="4">
    <source>
        <dbReference type="EMBL" id="CAF3927668.1"/>
    </source>
</evidence>
<dbReference type="EMBL" id="CAJOBB010001999">
    <property type="protein sequence ID" value="CAF3927668.1"/>
    <property type="molecule type" value="Genomic_DNA"/>
</dbReference>
<dbReference type="Proteomes" id="UP000663844">
    <property type="component" value="Unassembled WGS sequence"/>
</dbReference>
<dbReference type="AlphaFoldDB" id="A0A815G747"/>
<dbReference type="Proteomes" id="UP000663845">
    <property type="component" value="Unassembled WGS sequence"/>
</dbReference>
<dbReference type="EMBL" id="CAJNOG010000685">
    <property type="protein sequence ID" value="CAF1335467.1"/>
    <property type="molecule type" value="Genomic_DNA"/>
</dbReference>
<gene>
    <name evidence="1" type="ORF">IZO911_LOCUS26522</name>
    <name evidence="2" type="ORF">JYZ213_LOCUS34193</name>
    <name evidence="4" type="ORF">KXQ929_LOCUS24275</name>
    <name evidence="3" type="ORF">OXD698_LOCUS13349</name>
</gene>
<dbReference type="EMBL" id="CAJOAZ010000810">
    <property type="protein sequence ID" value="CAF3716684.1"/>
    <property type="molecule type" value="Genomic_DNA"/>
</dbReference>
<name>A0A815G747_9BILA</name>
<proteinExistence type="predicted"/>
<sequence length="121" mass="13423">MIRTNSLQQAVANESAKYHTRLPTSTTWRLRVSRVRTGTGKNPGVKIVYYLIIDIGRPGQQNVGNIPYQYNHVNPYPPPYTQQQNSIPSARSAAAFCAQCGAPRQNSSMRFCSSCGQAFTN</sequence>
<accession>A0A815G747</accession>
<dbReference type="Proteomes" id="UP000663868">
    <property type="component" value="Unassembled WGS sequence"/>
</dbReference>